<dbReference type="InParanoid" id="A0A167NBU8"/>
<dbReference type="VEuPathDB" id="FungiDB:PHYBLDRAFT_143865"/>
<evidence type="ECO:0000313" key="3">
    <source>
        <dbReference type="Proteomes" id="UP000077315"/>
    </source>
</evidence>
<dbReference type="EMBL" id="KV440977">
    <property type="protein sequence ID" value="OAD75624.1"/>
    <property type="molecule type" value="Genomic_DNA"/>
</dbReference>
<keyword evidence="3" id="KW-1185">Reference proteome</keyword>
<evidence type="ECO:0000313" key="2">
    <source>
        <dbReference type="EMBL" id="OAD75624.1"/>
    </source>
</evidence>
<keyword evidence="1" id="KW-0732">Signal</keyword>
<reference evidence="3" key="1">
    <citation type="submission" date="2015-06" db="EMBL/GenBank/DDBJ databases">
        <title>Expansion of signal transduction pathways in fungi by whole-genome duplication.</title>
        <authorList>
            <consortium name="DOE Joint Genome Institute"/>
            <person name="Corrochano L.M."/>
            <person name="Kuo A."/>
            <person name="Marcet-Houben M."/>
            <person name="Polaino S."/>
            <person name="Salamov A."/>
            <person name="Villalobos J.M."/>
            <person name="Alvarez M.I."/>
            <person name="Avalos J."/>
            <person name="Benito E.P."/>
            <person name="Benoit I."/>
            <person name="Burger G."/>
            <person name="Camino L.P."/>
            <person name="Canovas D."/>
            <person name="Cerda-Olmedo E."/>
            <person name="Cheng J.-F."/>
            <person name="Dominguez A."/>
            <person name="Elias M."/>
            <person name="Eslava A.P."/>
            <person name="Glaser F."/>
            <person name="Grimwood J."/>
            <person name="Gutierrez G."/>
            <person name="Heitman J."/>
            <person name="Henrissat B."/>
            <person name="Iturriaga E.A."/>
            <person name="Lang B.F."/>
            <person name="Lavin J.L."/>
            <person name="Lee S."/>
            <person name="Li W."/>
            <person name="Lindquist E."/>
            <person name="Lopez-Garcia S."/>
            <person name="Luque E.M."/>
            <person name="Marcos A.T."/>
            <person name="Martin J."/>
            <person name="McCluskey K."/>
            <person name="Medina H.R."/>
            <person name="Miralles-Duran A."/>
            <person name="Miyazaki A."/>
            <person name="Munoz-Torres E."/>
            <person name="Oguiza J.A."/>
            <person name="Ohm R."/>
            <person name="Olmedo M."/>
            <person name="Orejas M."/>
            <person name="Ortiz-Castellanos L."/>
            <person name="Pisabarro A.G."/>
            <person name="Rodriguez-Romero J."/>
            <person name="Ruiz-Herrera J."/>
            <person name="Ruiz-Vazquez R."/>
            <person name="Sanz C."/>
            <person name="Schackwitz W."/>
            <person name="Schmutz J."/>
            <person name="Shahriari M."/>
            <person name="Shelest E."/>
            <person name="Silva-Franco F."/>
            <person name="Soanes D."/>
            <person name="Syed K."/>
            <person name="Tagua V.G."/>
            <person name="Talbot N.J."/>
            <person name="Thon M."/>
            <person name="De vries R.P."/>
            <person name="Wiebenga A."/>
            <person name="Yadav J.S."/>
            <person name="Braun E.L."/>
            <person name="Baker S."/>
            <person name="Garre V."/>
            <person name="Horwitz B."/>
            <person name="Torres-Martinez S."/>
            <person name="Idnurm A."/>
            <person name="Herrera-Estrella A."/>
            <person name="Gabaldon T."/>
            <person name="Grigoriev I.V."/>
        </authorList>
    </citation>
    <scope>NUCLEOTIDE SEQUENCE [LARGE SCALE GENOMIC DNA]</scope>
    <source>
        <strain evidence="3">NRRL 1555(-)</strain>
    </source>
</reference>
<gene>
    <name evidence="2" type="ORF">PHYBLDRAFT_143865</name>
</gene>
<sequence length="67" mass="7456">MRVAVHLILINAAGVGHVGPASDWCDSFRISHNGRLYPSLCIYCVHTGHNSDPQDLRNRTKITVNRT</sequence>
<dbReference type="Proteomes" id="UP000077315">
    <property type="component" value="Unassembled WGS sequence"/>
</dbReference>
<organism evidence="2 3">
    <name type="scientific">Phycomyces blakesleeanus (strain ATCC 8743b / DSM 1359 / FGSC 10004 / NBRC 33097 / NRRL 1555)</name>
    <dbReference type="NCBI Taxonomy" id="763407"/>
    <lineage>
        <taxon>Eukaryota</taxon>
        <taxon>Fungi</taxon>
        <taxon>Fungi incertae sedis</taxon>
        <taxon>Mucoromycota</taxon>
        <taxon>Mucoromycotina</taxon>
        <taxon>Mucoromycetes</taxon>
        <taxon>Mucorales</taxon>
        <taxon>Phycomycetaceae</taxon>
        <taxon>Phycomyces</taxon>
    </lineage>
</organism>
<dbReference type="AlphaFoldDB" id="A0A167NBU8"/>
<evidence type="ECO:0000256" key="1">
    <source>
        <dbReference type="SAM" id="SignalP"/>
    </source>
</evidence>
<feature type="signal peptide" evidence="1">
    <location>
        <begin position="1"/>
        <end position="20"/>
    </location>
</feature>
<protein>
    <recommendedName>
        <fullName evidence="4">Secreted protein</fullName>
    </recommendedName>
</protein>
<accession>A0A167NBU8</accession>
<evidence type="ECO:0008006" key="4">
    <source>
        <dbReference type="Google" id="ProtNLM"/>
    </source>
</evidence>
<proteinExistence type="predicted"/>
<feature type="chain" id="PRO_5007890642" description="Secreted protein" evidence="1">
    <location>
        <begin position="21"/>
        <end position="67"/>
    </location>
</feature>
<name>A0A167NBU8_PHYB8</name>
<dbReference type="RefSeq" id="XP_018293664.1">
    <property type="nucleotide sequence ID" value="XM_018431088.1"/>
</dbReference>
<dbReference type="GeneID" id="28991994"/>